<dbReference type="Proteomes" id="UP001364156">
    <property type="component" value="Chromosome"/>
</dbReference>
<evidence type="ECO:0000313" key="1">
    <source>
        <dbReference type="EMBL" id="WWR47923.1"/>
    </source>
</evidence>
<proteinExistence type="predicted"/>
<organism evidence="1 2">
    <name type="scientific">Roseovarius phycicola</name>
    <dbReference type="NCBI Taxonomy" id="3080976"/>
    <lineage>
        <taxon>Bacteria</taxon>
        <taxon>Pseudomonadati</taxon>
        <taxon>Pseudomonadota</taxon>
        <taxon>Alphaproteobacteria</taxon>
        <taxon>Rhodobacterales</taxon>
        <taxon>Roseobacteraceae</taxon>
        <taxon>Roseovarius</taxon>
    </lineage>
</organism>
<dbReference type="RefSeq" id="WP_338550752.1">
    <property type="nucleotide sequence ID" value="NZ_CP146069.1"/>
</dbReference>
<protein>
    <submittedName>
        <fullName evidence="1">Uncharacterized protein</fullName>
    </submittedName>
</protein>
<evidence type="ECO:0000313" key="2">
    <source>
        <dbReference type="Proteomes" id="UP001364156"/>
    </source>
</evidence>
<keyword evidence="2" id="KW-1185">Reference proteome</keyword>
<dbReference type="EMBL" id="CP146069">
    <property type="protein sequence ID" value="WWR47923.1"/>
    <property type="molecule type" value="Genomic_DNA"/>
</dbReference>
<gene>
    <name evidence="1" type="ORF">RZ517_07070</name>
</gene>
<sequence length="90" mass="9650">MTVNRIVDGLERCDATGSEAAAMARLGFLEWVFAHPGDVTPKVVGAALRDPSVQNPTSAAARAFVEVLREARDVPMAPAARRGRQARVLH</sequence>
<name>A0ABZ2HKW9_9RHOB</name>
<accession>A0ABZ2HKW9</accession>
<reference evidence="1 2" key="1">
    <citation type="submission" date="2023-10" db="EMBL/GenBank/DDBJ databases">
        <title>Roseovarius strain S88 nov., isolated from a marine algae.</title>
        <authorList>
            <person name="Lee M.W."/>
            <person name="Lee J.K."/>
            <person name="Kim J.M."/>
            <person name="Choi D.G."/>
            <person name="Baek J.H."/>
            <person name="Bayburt H."/>
            <person name="Jung J.J."/>
            <person name="Han D.M."/>
            <person name="Jeon C.O."/>
        </authorList>
    </citation>
    <scope>NUCLEOTIDE SEQUENCE [LARGE SCALE GENOMIC DNA]</scope>
    <source>
        <strain evidence="1 2">S88</strain>
    </source>
</reference>